<organism evidence="2 3">
    <name type="scientific">Steinernema glaseri</name>
    <dbReference type="NCBI Taxonomy" id="37863"/>
    <lineage>
        <taxon>Eukaryota</taxon>
        <taxon>Metazoa</taxon>
        <taxon>Ecdysozoa</taxon>
        <taxon>Nematoda</taxon>
        <taxon>Chromadorea</taxon>
        <taxon>Rhabditida</taxon>
        <taxon>Tylenchina</taxon>
        <taxon>Panagrolaimomorpha</taxon>
        <taxon>Strongyloidoidea</taxon>
        <taxon>Steinernematidae</taxon>
        <taxon>Steinernema</taxon>
    </lineage>
</organism>
<proteinExistence type="predicted"/>
<accession>A0A1I7Z8I8</accession>
<feature type="region of interest" description="Disordered" evidence="1">
    <location>
        <begin position="77"/>
        <end position="101"/>
    </location>
</feature>
<reference evidence="3" key="1">
    <citation type="submission" date="2016-11" db="UniProtKB">
        <authorList>
            <consortium name="WormBaseParasite"/>
        </authorList>
    </citation>
    <scope>IDENTIFICATION</scope>
</reference>
<evidence type="ECO:0000313" key="2">
    <source>
        <dbReference type="Proteomes" id="UP000095287"/>
    </source>
</evidence>
<sequence length="357" mass="39223">MLGERTTSPQKSFPTSYLPSPARSRPYLQKFPIHLLHSLTSPNSPYPHLLLLLWTGPFVASVIQLYETCAFIQLDNQRDDGPRGDGAPSDSRPRGMAETALSHGRCWRRGADVAYLGEAEATVRRPAKTTKGKKMTRASPFALRARGGGAPLGQRNCCNLLCSPRTSDSEASAAGDENGRRRDKGRCRRIGNTEIAAADHSSSSGGDTGPGLPIRGRSVGIPEIPIYPGTDVSERSLSDTEREGEGRRLVRDCERRRSAESSLLQRRRPEHRHGKSPIDCPSVHSYNKKTVHEEVLKGNDLGTREKGPRAQDRILWNSGVGFSYPGAHLGIRISRRTSEFYTALVDQLSMYSCDCAS</sequence>
<evidence type="ECO:0000313" key="3">
    <source>
        <dbReference type="WBParaSite" id="L893_g23670.t1"/>
    </source>
</evidence>
<feature type="compositionally biased region" description="Polar residues" evidence="1">
    <location>
        <begin position="1"/>
        <end position="18"/>
    </location>
</feature>
<keyword evidence="2" id="KW-1185">Reference proteome</keyword>
<protein>
    <submittedName>
        <fullName evidence="3">Uncharacterized protein</fullName>
    </submittedName>
</protein>
<feature type="compositionally biased region" description="Basic residues" evidence="1">
    <location>
        <begin position="125"/>
        <end position="136"/>
    </location>
</feature>
<evidence type="ECO:0000256" key="1">
    <source>
        <dbReference type="SAM" id="MobiDB-lite"/>
    </source>
</evidence>
<dbReference type="Proteomes" id="UP000095287">
    <property type="component" value="Unplaced"/>
</dbReference>
<dbReference type="WBParaSite" id="L893_g23670.t1">
    <property type="protein sequence ID" value="L893_g23670.t1"/>
    <property type="gene ID" value="L893_g23670"/>
</dbReference>
<feature type="compositionally biased region" description="Basic residues" evidence="1">
    <location>
        <begin position="265"/>
        <end position="275"/>
    </location>
</feature>
<dbReference type="AlphaFoldDB" id="A0A1I7Z8I8"/>
<feature type="region of interest" description="Disordered" evidence="1">
    <location>
        <begin position="124"/>
        <end position="147"/>
    </location>
</feature>
<name>A0A1I7Z8I8_9BILA</name>
<feature type="compositionally biased region" description="Basic and acidic residues" evidence="1">
    <location>
        <begin position="232"/>
        <end position="259"/>
    </location>
</feature>
<feature type="region of interest" description="Disordered" evidence="1">
    <location>
        <begin position="166"/>
        <end position="284"/>
    </location>
</feature>
<feature type="region of interest" description="Disordered" evidence="1">
    <location>
        <begin position="1"/>
        <end position="21"/>
    </location>
</feature>